<dbReference type="OrthoDB" id="323463at2"/>
<evidence type="ECO:0000313" key="3">
    <source>
        <dbReference type="Proteomes" id="UP000189437"/>
    </source>
</evidence>
<dbReference type="SUPFAM" id="SSF53335">
    <property type="entry name" value="S-adenosyl-L-methionine-dependent methyltransferases"/>
    <property type="match status" value="1"/>
</dbReference>
<accession>A0A1V3I9K3</accession>
<dbReference type="InterPro" id="IPR029063">
    <property type="entry name" value="SAM-dependent_MTases_sf"/>
</dbReference>
<dbReference type="RefSeq" id="WP_077427091.1">
    <property type="nucleotide sequence ID" value="NZ_MLHH01000010.1"/>
</dbReference>
<evidence type="ECO:0000259" key="1">
    <source>
        <dbReference type="Pfam" id="PF10119"/>
    </source>
</evidence>
<dbReference type="EMBL" id="MLHH01000010">
    <property type="protein sequence ID" value="OOF36640.1"/>
    <property type="molecule type" value="Genomic_DNA"/>
</dbReference>
<organism evidence="2 3">
    <name type="scientific">Rodentibacter heidelbergensis</name>
    <dbReference type="NCBI Taxonomy" id="1908258"/>
    <lineage>
        <taxon>Bacteria</taxon>
        <taxon>Pseudomonadati</taxon>
        <taxon>Pseudomonadota</taxon>
        <taxon>Gammaproteobacteria</taxon>
        <taxon>Pasteurellales</taxon>
        <taxon>Pasteurellaceae</taxon>
        <taxon>Rodentibacter</taxon>
    </lineage>
</organism>
<dbReference type="Proteomes" id="UP000189437">
    <property type="component" value="Unassembled WGS sequence"/>
</dbReference>
<dbReference type="Gene3D" id="3.40.50.150">
    <property type="entry name" value="Vaccinia Virus protein VP39"/>
    <property type="match status" value="1"/>
</dbReference>
<gene>
    <name evidence="2" type="ORF">BKK48_05145</name>
</gene>
<comment type="caution">
    <text evidence="2">The sequence shown here is derived from an EMBL/GenBank/DDBJ whole genome shotgun (WGS) entry which is preliminary data.</text>
</comment>
<feature type="domain" description="Methyltransferase regulatory" evidence="1">
    <location>
        <begin position="223"/>
        <end position="304"/>
    </location>
</feature>
<reference evidence="2 3" key="1">
    <citation type="submission" date="2016-10" db="EMBL/GenBank/DDBJ databases">
        <title>Rodentibacter gen. nov. and new species.</title>
        <authorList>
            <person name="Christensen H."/>
        </authorList>
    </citation>
    <scope>NUCLEOTIDE SEQUENCE [LARGE SCALE GENOMIC DNA]</scope>
    <source>
        <strain evidence="2 3">Ac69</strain>
    </source>
</reference>
<keyword evidence="3" id="KW-1185">Reference proteome</keyword>
<dbReference type="AlphaFoldDB" id="A0A1V3I9K3"/>
<sequence>MSSWSDGYVSNINYTYGYYSELNPNNAVIPFLMAGLALPESILQGQYNACELGFGQGVSLNIHATAGYAKWYATDFNPSHTNFARHLSDAAGNSTMIADQGFNEFCQRDDLPEFDFIALHGIWSWISNENRTIVVDFIRRKLKVGGILYISYNTLPGWSAASPLRHLLAEHHQAMTSSSNEYLQNVQQSLEFVEKIFQQCARLTQNAPNLIPRIQDLKEKNLTYVAHEYLNQNWQPQYFSDIQKWLEPAKLTFACSSCYLDDFPQTVYSQEQRQLIEGFTDPTFTQTVKDFILNTQFRKDYWVKGARQLNHYEQVETWKKLRVLLHTPREKIEMKVSRYLTVGLNANLFNPVLDLLQDNKIHSVKAIIEKLKNHLTETDIFSVLAILQAKMHLVMVQSDEAIEQARPHCEAFNRYILQQSRSAQFPASYLASPITGGACHLGTIENWFLLAHLEGIAKNKHIDFAWDLLKANGLNMVKDGKTLHDDKKGKLRMEECYYEFMENQMPYLKRMGII</sequence>
<proteinExistence type="predicted"/>
<dbReference type="STRING" id="1908258.BKK48_05145"/>
<name>A0A1V3I9K3_9PAST</name>
<evidence type="ECO:0000313" key="2">
    <source>
        <dbReference type="EMBL" id="OOF36640.1"/>
    </source>
</evidence>
<dbReference type="InterPro" id="IPR018773">
    <property type="entry name" value="MeTrfase_reg_dom_prd"/>
</dbReference>
<protein>
    <recommendedName>
        <fullName evidence="1">Methyltransferase regulatory domain-containing protein</fullName>
    </recommendedName>
</protein>
<dbReference type="Pfam" id="PF10119">
    <property type="entry name" value="MethyTransf_Reg"/>
    <property type="match status" value="1"/>
</dbReference>